<protein>
    <recommendedName>
        <fullName evidence="9">Membrane fusion protein (MFP) family protein</fullName>
    </recommendedName>
</protein>
<keyword evidence="3 9" id="KW-0813">Transport</keyword>
<evidence type="ECO:0000256" key="7">
    <source>
        <dbReference type="ARBA" id="ARBA00022989"/>
    </source>
</evidence>
<evidence type="ECO:0000256" key="2">
    <source>
        <dbReference type="ARBA" id="ARBA00009477"/>
    </source>
</evidence>
<evidence type="ECO:0000256" key="5">
    <source>
        <dbReference type="ARBA" id="ARBA00022519"/>
    </source>
</evidence>
<keyword evidence="5 9" id="KW-0997">Cell inner membrane</keyword>
<evidence type="ECO:0000256" key="6">
    <source>
        <dbReference type="ARBA" id="ARBA00022692"/>
    </source>
</evidence>
<feature type="region of interest" description="Disordered" evidence="11">
    <location>
        <begin position="1"/>
        <end position="48"/>
    </location>
</feature>
<dbReference type="NCBIfam" id="TIGR01843">
    <property type="entry name" value="type_I_hlyD"/>
    <property type="match status" value="1"/>
</dbReference>
<feature type="transmembrane region" description="Helical" evidence="9">
    <location>
        <begin position="58"/>
        <end position="85"/>
    </location>
</feature>
<evidence type="ECO:0000259" key="13">
    <source>
        <dbReference type="Pfam" id="PF26002"/>
    </source>
</evidence>
<gene>
    <name evidence="14" type="ORF">QC823_08710</name>
</gene>
<evidence type="ECO:0000256" key="11">
    <source>
        <dbReference type="SAM" id="MobiDB-lite"/>
    </source>
</evidence>
<evidence type="ECO:0000256" key="3">
    <source>
        <dbReference type="ARBA" id="ARBA00022448"/>
    </source>
</evidence>
<keyword evidence="10" id="KW-0175">Coiled coil</keyword>
<evidence type="ECO:0000256" key="8">
    <source>
        <dbReference type="ARBA" id="ARBA00023136"/>
    </source>
</evidence>
<keyword evidence="6 9" id="KW-0812">Transmembrane</keyword>
<evidence type="ECO:0000313" key="14">
    <source>
        <dbReference type="EMBL" id="MDR5899068.1"/>
    </source>
</evidence>
<sequence length="475" mass="52601">MSDDRPNSSSNNSSNNSPENTRNVPATSEIDVTPKGPATFEGEAQEKLPTSDKGYRKLGFAILLVAFGGFGTWAATASLAIAVVAPGSVSIESFKRTVQHLEGGIVEALHVEDGDKVGAGDTLMVLSDTQASSQLEIARSQYLINRAMEARLLAEQEGAEMMTVPEDLQDVDNPRVQQILAVQQSLFVARKQSLKSTLEALDEQIVQMREQIDGLEERISVNQRRIASMRSEAEDFRSLFQEGLGDNQRLRELERQILQLEGSSAEYRSNIAQLKSQISENRLEREIQQQEFQKEVGEQLRQAQSQIAEAEERIVSLSDQVERTVIKAPVSGTVVGLEVHTEGAVIRGGDKIMDIVPSNDGFVVAARIPTRDIDNIFVGQPAEIRFSAFNQRLTDVIDGEVIHVSADSFEDEATGEQYYRARVRVTEKGREKMTEQMQLLSGMPAEVMIRTGERTFASYIAKPITDMLARAIRED</sequence>
<feature type="domain" description="AprE-like beta-barrel" evidence="13">
    <location>
        <begin position="363"/>
        <end position="452"/>
    </location>
</feature>
<evidence type="ECO:0000256" key="1">
    <source>
        <dbReference type="ARBA" id="ARBA00004377"/>
    </source>
</evidence>
<name>A0ABU1H6C9_9GAMM</name>
<dbReference type="Gene3D" id="2.40.50.100">
    <property type="match status" value="1"/>
</dbReference>
<evidence type="ECO:0000259" key="12">
    <source>
        <dbReference type="Pfam" id="PF25994"/>
    </source>
</evidence>
<dbReference type="Gene3D" id="2.40.30.170">
    <property type="match status" value="1"/>
</dbReference>
<dbReference type="Proteomes" id="UP001254564">
    <property type="component" value="Unassembled WGS sequence"/>
</dbReference>
<organism evidence="14 15">
    <name type="scientific">Vreelandella vilamensis</name>
    <dbReference type="NCBI Taxonomy" id="531309"/>
    <lineage>
        <taxon>Bacteria</taxon>
        <taxon>Pseudomonadati</taxon>
        <taxon>Pseudomonadota</taxon>
        <taxon>Gammaproteobacteria</taxon>
        <taxon>Oceanospirillales</taxon>
        <taxon>Halomonadaceae</taxon>
        <taxon>Vreelandella</taxon>
    </lineage>
</organism>
<dbReference type="SUPFAM" id="SSF111369">
    <property type="entry name" value="HlyD-like secretion proteins"/>
    <property type="match status" value="1"/>
</dbReference>
<dbReference type="PANTHER" id="PTHR30386">
    <property type="entry name" value="MEMBRANE FUSION SUBUNIT OF EMRAB-TOLC MULTIDRUG EFFLUX PUMP"/>
    <property type="match status" value="1"/>
</dbReference>
<keyword evidence="4 9" id="KW-1003">Cell membrane</keyword>
<dbReference type="InterPro" id="IPR058982">
    <property type="entry name" value="Beta-barrel_AprE"/>
</dbReference>
<dbReference type="Pfam" id="PF25994">
    <property type="entry name" value="HH_AprE"/>
    <property type="match status" value="1"/>
</dbReference>
<comment type="subcellular location">
    <subcellularLocation>
        <location evidence="1 9">Cell inner membrane</location>
        <topology evidence="1 9">Single-pass membrane protein</topology>
    </subcellularLocation>
</comment>
<evidence type="ECO:0000256" key="10">
    <source>
        <dbReference type="SAM" id="Coils"/>
    </source>
</evidence>
<feature type="coiled-coil region" evidence="10">
    <location>
        <begin position="191"/>
        <end position="327"/>
    </location>
</feature>
<dbReference type="PRINTS" id="PR01490">
    <property type="entry name" value="RTXTOXIND"/>
</dbReference>
<evidence type="ECO:0000256" key="9">
    <source>
        <dbReference type="RuleBase" id="RU365093"/>
    </source>
</evidence>
<dbReference type="Pfam" id="PF26002">
    <property type="entry name" value="Beta-barrel_AprE"/>
    <property type="match status" value="1"/>
</dbReference>
<evidence type="ECO:0000256" key="4">
    <source>
        <dbReference type="ARBA" id="ARBA00022475"/>
    </source>
</evidence>
<dbReference type="Gene3D" id="1.10.287.1490">
    <property type="match status" value="1"/>
</dbReference>
<dbReference type="PANTHER" id="PTHR30386:SF17">
    <property type="entry name" value="ALKALINE PROTEASE SECRETION PROTEIN APRE"/>
    <property type="match status" value="1"/>
</dbReference>
<dbReference type="InterPro" id="IPR010129">
    <property type="entry name" value="T1SS_HlyD"/>
</dbReference>
<dbReference type="RefSeq" id="WP_309655959.1">
    <property type="nucleotide sequence ID" value="NZ_JARWAN010000012.1"/>
</dbReference>
<comment type="similarity">
    <text evidence="2 9">Belongs to the membrane fusion protein (MFP) (TC 8.A.1) family.</text>
</comment>
<feature type="compositionally biased region" description="Low complexity" evidence="11">
    <location>
        <begin position="7"/>
        <end position="17"/>
    </location>
</feature>
<keyword evidence="7 9" id="KW-1133">Transmembrane helix</keyword>
<comment type="caution">
    <text evidence="14">The sequence shown here is derived from an EMBL/GenBank/DDBJ whole genome shotgun (WGS) entry which is preliminary data.</text>
</comment>
<dbReference type="EMBL" id="JARWAN010000012">
    <property type="protein sequence ID" value="MDR5899068.1"/>
    <property type="molecule type" value="Genomic_DNA"/>
</dbReference>
<keyword evidence="15" id="KW-1185">Reference proteome</keyword>
<accession>A0ABU1H6C9</accession>
<reference evidence="14 15" key="1">
    <citation type="submission" date="2023-04" db="EMBL/GenBank/DDBJ databases">
        <title>A long-awaited taxogenomic arrangement of the family Halomonadaceae.</title>
        <authorList>
            <person name="De La Haba R."/>
            <person name="Chuvochina M."/>
            <person name="Wittouck S."/>
            <person name="Arahal D.R."/>
            <person name="Sanchez-Porro C."/>
            <person name="Hugenholtz P."/>
            <person name="Ventosa A."/>
        </authorList>
    </citation>
    <scope>NUCLEOTIDE SEQUENCE [LARGE SCALE GENOMIC DNA]</scope>
    <source>
        <strain evidence="14 15">DSM 21020</strain>
    </source>
</reference>
<proteinExistence type="inferred from homology"/>
<dbReference type="InterPro" id="IPR058781">
    <property type="entry name" value="HH_AprE-like"/>
</dbReference>
<keyword evidence="8 9" id="KW-0472">Membrane</keyword>
<evidence type="ECO:0000313" key="15">
    <source>
        <dbReference type="Proteomes" id="UP001254564"/>
    </source>
</evidence>
<feature type="domain" description="AprE-like long alpha-helical hairpin" evidence="12">
    <location>
        <begin position="131"/>
        <end position="320"/>
    </location>
</feature>
<dbReference type="InterPro" id="IPR050739">
    <property type="entry name" value="MFP"/>
</dbReference>